<dbReference type="SUPFAM" id="SSF52768">
    <property type="entry name" value="Arginase/deacetylase"/>
    <property type="match status" value="1"/>
</dbReference>
<dbReference type="InterPro" id="IPR023696">
    <property type="entry name" value="Ureohydrolase_dom_sf"/>
</dbReference>
<dbReference type="RefSeq" id="WP_073716603.1">
    <property type="nucleotide sequence ID" value="NZ_MQVR01000033.1"/>
</dbReference>
<sequence length="397" mass="41602">MAKVQVYYSAELTEYHFGPTHPMAPARLTLTMDLIEALGLLDLEAICVLAPPIATDAELARVHAGEYIAAIKAASTGELPSGGEVFGLADPDCPPFRHMHRAAARLAGASLAACRAVASGEAKRAINFAGGMHHAMPAKAAGFCVYNDAAVGIADLLAHGASSVLYIDIDAHHGDGVEKMFRDDPRVTTISIHQHPDSLFPHTGYPQDVGGTNAKGHAINLCLPPRSDDAAALRAIEAIVEPVIAELKPDVVITQHGCDAHIADPLTDLAWSVDGMRSAAILLRDLIETHSSGRWVALGGGGYAVCSVPPRAWSHLVAVAADHDLAPTVAIPECWRAAAQKSGPCAGADIPTTMGDGIDVNVKPFSWGYDPADPIDRAIMATRSAAFPELGIDSLVI</sequence>
<keyword evidence="7" id="KW-1185">Reference proteome</keyword>
<dbReference type="GO" id="GO:0004407">
    <property type="term" value="F:histone deacetylase activity"/>
    <property type="evidence" value="ECO:0007669"/>
    <property type="project" value="TreeGrafter"/>
</dbReference>
<dbReference type="EMBL" id="MQVR01000033">
    <property type="protein sequence ID" value="OKL53934.1"/>
    <property type="molecule type" value="Genomic_DNA"/>
</dbReference>
<dbReference type="UniPathway" id="UPA00040"/>
<dbReference type="PRINTS" id="PR01270">
    <property type="entry name" value="HDASUPER"/>
</dbReference>
<gene>
    <name evidence="6" type="ORF">BSZ39_06715</name>
</gene>
<evidence type="ECO:0000256" key="4">
    <source>
        <dbReference type="ARBA" id="ARBA00022627"/>
    </source>
</evidence>
<dbReference type="InterPro" id="IPR003085">
    <property type="entry name" value="AcuC"/>
</dbReference>
<dbReference type="InterPro" id="IPR037138">
    <property type="entry name" value="His_deacetylse_dom_sf"/>
</dbReference>
<keyword evidence="4" id="KW-0006">Acetoin catabolism</keyword>
<evidence type="ECO:0000259" key="5">
    <source>
        <dbReference type="Pfam" id="PF00850"/>
    </source>
</evidence>
<dbReference type="InterPro" id="IPR000286">
    <property type="entry name" value="HDACs"/>
</dbReference>
<dbReference type="Gene3D" id="3.40.800.20">
    <property type="entry name" value="Histone deacetylase domain"/>
    <property type="match status" value="1"/>
</dbReference>
<dbReference type="CDD" id="cd09994">
    <property type="entry name" value="HDAC_AcuC_like"/>
    <property type="match status" value="1"/>
</dbReference>
<name>A0A1Q5Q243_9ACTO</name>
<dbReference type="AlphaFoldDB" id="A0A1Q5Q243"/>
<evidence type="ECO:0000313" key="6">
    <source>
        <dbReference type="EMBL" id="OKL53934.1"/>
    </source>
</evidence>
<accession>A0A1Q5Q243</accession>
<dbReference type="PRINTS" id="PR01272">
    <property type="entry name" value="ACUCPROTEIN"/>
</dbReference>
<comment type="caution">
    <text evidence="6">The sequence shown here is derived from an EMBL/GenBank/DDBJ whole genome shotgun (WGS) entry which is preliminary data.</text>
</comment>
<evidence type="ECO:0000256" key="1">
    <source>
        <dbReference type="ARBA" id="ARBA00005101"/>
    </source>
</evidence>
<comment type="similarity">
    <text evidence="2">Belongs to the histone deacetylase family.</text>
</comment>
<dbReference type="GO" id="GO:0045150">
    <property type="term" value="P:acetoin catabolic process"/>
    <property type="evidence" value="ECO:0007669"/>
    <property type="project" value="UniProtKB-UniPathway"/>
</dbReference>
<proteinExistence type="inferred from homology"/>
<dbReference type="InterPro" id="IPR023801">
    <property type="entry name" value="His_deacetylse_dom"/>
</dbReference>
<organism evidence="6 7">
    <name type="scientific">Bowdeniella nasicola</name>
    <dbReference type="NCBI Taxonomy" id="208480"/>
    <lineage>
        <taxon>Bacteria</taxon>
        <taxon>Bacillati</taxon>
        <taxon>Actinomycetota</taxon>
        <taxon>Actinomycetes</taxon>
        <taxon>Actinomycetales</taxon>
        <taxon>Actinomycetaceae</taxon>
        <taxon>Bowdeniella</taxon>
    </lineage>
</organism>
<dbReference type="GO" id="GO:0040029">
    <property type="term" value="P:epigenetic regulation of gene expression"/>
    <property type="evidence" value="ECO:0007669"/>
    <property type="project" value="TreeGrafter"/>
</dbReference>
<evidence type="ECO:0000256" key="3">
    <source>
        <dbReference type="ARBA" id="ARBA00020218"/>
    </source>
</evidence>
<dbReference type="PANTHER" id="PTHR10625">
    <property type="entry name" value="HISTONE DEACETYLASE HDAC1-RELATED"/>
    <property type="match status" value="1"/>
</dbReference>
<feature type="domain" description="Histone deacetylase" evidence="5">
    <location>
        <begin position="21"/>
        <end position="318"/>
    </location>
</feature>
<dbReference type="Proteomes" id="UP000185628">
    <property type="component" value="Unassembled WGS sequence"/>
</dbReference>
<evidence type="ECO:0000256" key="2">
    <source>
        <dbReference type="ARBA" id="ARBA00005947"/>
    </source>
</evidence>
<dbReference type="Pfam" id="PF00850">
    <property type="entry name" value="Hist_deacetyl"/>
    <property type="match status" value="1"/>
</dbReference>
<reference evidence="7" key="1">
    <citation type="submission" date="2016-12" db="EMBL/GenBank/DDBJ databases">
        <authorList>
            <person name="Meng X."/>
        </authorList>
    </citation>
    <scope>NUCLEOTIDE SEQUENCE [LARGE SCALE GENOMIC DNA]</scope>
    <source>
        <strain evidence="7">DSM 19116</strain>
    </source>
</reference>
<dbReference type="PANTHER" id="PTHR10625:SF10">
    <property type="entry name" value="HISTONE DEACETYLASE HDAC1"/>
    <property type="match status" value="1"/>
</dbReference>
<comment type="pathway">
    <text evidence="1">Ketone degradation; acetoin degradation.</text>
</comment>
<evidence type="ECO:0000313" key="7">
    <source>
        <dbReference type="Proteomes" id="UP000185628"/>
    </source>
</evidence>
<dbReference type="OrthoDB" id="9808367at2"/>
<protein>
    <recommendedName>
        <fullName evidence="3">Acetoin utilization protein AcuC</fullName>
    </recommendedName>
</protein>